<name>A0A8B5VVT1_ENTAV</name>
<dbReference type="EMBL" id="PDXQ01000002">
    <property type="protein sequence ID" value="TRZ29360.1"/>
    <property type="molecule type" value="Genomic_DNA"/>
</dbReference>
<dbReference type="CDD" id="cd07516">
    <property type="entry name" value="HAD_Pase"/>
    <property type="match status" value="1"/>
</dbReference>
<evidence type="ECO:0000313" key="2">
    <source>
        <dbReference type="Proteomes" id="UP000316316"/>
    </source>
</evidence>
<dbReference type="SFLD" id="SFLDG01140">
    <property type="entry name" value="C2.B:_Phosphomannomutase_and_P"/>
    <property type="match status" value="1"/>
</dbReference>
<dbReference type="SUPFAM" id="SSF56784">
    <property type="entry name" value="HAD-like"/>
    <property type="match status" value="1"/>
</dbReference>
<dbReference type="Proteomes" id="UP000316316">
    <property type="component" value="Unassembled WGS sequence"/>
</dbReference>
<evidence type="ECO:0000313" key="1">
    <source>
        <dbReference type="EMBL" id="TRZ29360.1"/>
    </source>
</evidence>
<dbReference type="PANTHER" id="PTHR10000:SF55">
    <property type="entry name" value="5-AMINO-6-(5-PHOSPHO-D-RIBITYLAMINO)URACIL PHOSPHATASE YCSE"/>
    <property type="match status" value="1"/>
</dbReference>
<dbReference type="NCBIfam" id="TIGR01484">
    <property type="entry name" value="HAD-SF-IIB"/>
    <property type="match status" value="1"/>
</dbReference>
<dbReference type="Gene3D" id="3.40.50.1000">
    <property type="entry name" value="HAD superfamily/HAD-like"/>
    <property type="match status" value="1"/>
</dbReference>
<sequence length="285" mass="31432">MIKLIASDMDGTLVSNDHAISEANSKAIKMAQNKGIEFIITTGRSYEDAHSQVAEAGIECNYLVMNGSELRNAQGEIVQSLYLDNFVVKQIVEELMSNGLFVELYTTGGSFSLSDEEICKDAVATKIINFHPEISYEEAYASAEDHFLYKEIKRIESVDDLIEKNYKVGKIISFSTKRELIADLRMKLEKKYPVNATGSFDINLEITNPLADKGKAIMQYATSKGINLDEVMTIGDSYNDLGMLSDSFGYTVAMGNAIEAVKAQAKYMTDTNDANGVGKAIARFV</sequence>
<proteinExistence type="predicted"/>
<dbReference type="Gene3D" id="3.30.1240.10">
    <property type="match status" value="1"/>
</dbReference>
<organism evidence="1 2">
    <name type="scientific">Enterococcus avium</name>
    <name type="common">Streptococcus avium</name>
    <dbReference type="NCBI Taxonomy" id="33945"/>
    <lineage>
        <taxon>Bacteria</taxon>
        <taxon>Bacillati</taxon>
        <taxon>Bacillota</taxon>
        <taxon>Bacilli</taxon>
        <taxon>Lactobacillales</taxon>
        <taxon>Enterococcaceae</taxon>
        <taxon>Enterococcus</taxon>
    </lineage>
</organism>
<protein>
    <submittedName>
        <fullName evidence="1">Cof-type HAD-IIB family hydrolase</fullName>
    </submittedName>
</protein>
<dbReference type="PANTHER" id="PTHR10000">
    <property type="entry name" value="PHOSPHOSERINE PHOSPHATASE"/>
    <property type="match status" value="1"/>
</dbReference>
<dbReference type="InterPro" id="IPR023214">
    <property type="entry name" value="HAD_sf"/>
</dbReference>
<dbReference type="NCBIfam" id="TIGR00099">
    <property type="entry name" value="Cof-subfamily"/>
    <property type="match status" value="1"/>
</dbReference>
<reference evidence="1 2" key="1">
    <citation type="submission" date="2017-10" db="EMBL/GenBank/DDBJ databases">
        <title>FDA dAtabase for Regulatory Grade micrObial Sequences (FDA-ARGOS): Supporting development and validation of Infectious Disease Dx tests.</title>
        <authorList>
            <person name="Campos J."/>
            <person name="Goldberg B."/>
            <person name="Tallon L.J."/>
            <person name="Sadzewicz L."/>
            <person name="Sengamalay N."/>
            <person name="Ott S."/>
            <person name="Godinez A."/>
            <person name="Nagaraj S."/>
            <person name="Vyas G."/>
            <person name="Aluvathingal J."/>
            <person name="Nadendla S."/>
            <person name="Geyer C."/>
            <person name="Nandy P."/>
            <person name="Hobson J."/>
            <person name="Sichtig H."/>
        </authorList>
    </citation>
    <scope>NUCLEOTIDE SEQUENCE [LARGE SCALE GENOMIC DNA]</scope>
    <source>
        <strain evidence="1 2">FDAARGOS_185</strain>
    </source>
</reference>
<gene>
    <name evidence="1" type="ORF">AUF17_22030</name>
</gene>
<dbReference type="InterPro" id="IPR006379">
    <property type="entry name" value="HAD-SF_hydro_IIB"/>
</dbReference>
<dbReference type="GO" id="GO:0016791">
    <property type="term" value="F:phosphatase activity"/>
    <property type="evidence" value="ECO:0007669"/>
    <property type="project" value="TreeGrafter"/>
</dbReference>
<keyword evidence="1" id="KW-0378">Hydrolase</keyword>
<dbReference type="Pfam" id="PF08282">
    <property type="entry name" value="Hydrolase_3"/>
    <property type="match status" value="1"/>
</dbReference>
<dbReference type="InterPro" id="IPR000150">
    <property type="entry name" value="Cof"/>
</dbReference>
<dbReference type="GO" id="GO:0000287">
    <property type="term" value="F:magnesium ion binding"/>
    <property type="evidence" value="ECO:0007669"/>
    <property type="project" value="TreeGrafter"/>
</dbReference>
<comment type="caution">
    <text evidence="1">The sequence shown here is derived from an EMBL/GenBank/DDBJ whole genome shotgun (WGS) entry which is preliminary data.</text>
</comment>
<dbReference type="AlphaFoldDB" id="A0A8B5VVT1"/>
<accession>A0A8B5VVT1</accession>
<dbReference type="InterPro" id="IPR036412">
    <property type="entry name" value="HAD-like_sf"/>
</dbReference>
<dbReference type="RefSeq" id="WP_016178137.1">
    <property type="nucleotide sequence ID" value="NZ_CAAKOH010000138.1"/>
</dbReference>
<dbReference type="GO" id="GO:0005829">
    <property type="term" value="C:cytosol"/>
    <property type="evidence" value="ECO:0007669"/>
    <property type="project" value="TreeGrafter"/>
</dbReference>
<dbReference type="PROSITE" id="PS01228">
    <property type="entry name" value="COF_1"/>
    <property type="match status" value="1"/>
</dbReference>
<dbReference type="SFLD" id="SFLDS00003">
    <property type="entry name" value="Haloacid_Dehalogenase"/>
    <property type="match status" value="1"/>
</dbReference>